<dbReference type="AlphaFoldDB" id="A0A0J8GSS0"/>
<dbReference type="Proteomes" id="UP000037600">
    <property type="component" value="Unassembled WGS sequence"/>
</dbReference>
<accession>A0A0J8GSS0</accession>
<organism evidence="1 2">
    <name type="scientific">Catenovulum maritimum</name>
    <dbReference type="NCBI Taxonomy" id="1513271"/>
    <lineage>
        <taxon>Bacteria</taxon>
        <taxon>Pseudomonadati</taxon>
        <taxon>Pseudomonadota</taxon>
        <taxon>Gammaproteobacteria</taxon>
        <taxon>Alteromonadales</taxon>
        <taxon>Alteromonadaceae</taxon>
        <taxon>Catenovulum</taxon>
    </lineage>
</organism>
<evidence type="ECO:0000313" key="2">
    <source>
        <dbReference type="Proteomes" id="UP000037600"/>
    </source>
</evidence>
<keyword evidence="2" id="KW-1185">Reference proteome</keyword>
<comment type="caution">
    <text evidence="1">The sequence shown here is derived from an EMBL/GenBank/DDBJ whole genome shotgun (WGS) entry which is preliminary data.</text>
</comment>
<reference evidence="1 2" key="1">
    <citation type="submission" date="2015-04" db="EMBL/GenBank/DDBJ databases">
        <title>Draft Genome Sequence of the Novel Agar-Digesting Marine Bacterium Q1.</title>
        <authorList>
            <person name="Li Y."/>
            <person name="Li D."/>
            <person name="Chen G."/>
            <person name="Du Z."/>
        </authorList>
    </citation>
    <scope>NUCLEOTIDE SEQUENCE [LARGE SCALE GENOMIC DNA]</scope>
    <source>
        <strain evidence="1 2">Q1</strain>
    </source>
</reference>
<gene>
    <name evidence="1" type="ORF">XM47_07295</name>
</gene>
<evidence type="ECO:0000313" key="1">
    <source>
        <dbReference type="EMBL" id="KMT65797.1"/>
    </source>
</evidence>
<dbReference type="EMBL" id="LAZL01000009">
    <property type="protein sequence ID" value="KMT65797.1"/>
    <property type="molecule type" value="Genomic_DNA"/>
</dbReference>
<proteinExistence type="predicted"/>
<sequence length="273" mass="30836">MLCLVSQTAVAINTVGFYFADNKNATKMFDYAKHLFANEFELVEYSAEMSETLPVIIHGYSSSIEFAKSGKDNPVIVIGVSSFQAKKLLKVKDCHTWLILMDDASPQRIKALLGVLPKNNSIAPFSYSEHIQNWQAILDKTYWMPAKPEEKTFNLIKRAAKESDSFILVPNAMPISPSLANILFHYLYKQDVLTIGYSKWSFEAGAMIVSYADYTQSLLAARHYLVSQPEWPSKAYVCLQNFQVNEHLIKKIAPSITNELLNSMAYSLNMGCY</sequence>
<protein>
    <submittedName>
        <fullName evidence="1">Uncharacterized protein</fullName>
    </submittedName>
</protein>
<name>A0A0J8GSS0_9ALTE</name>